<evidence type="ECO:0000313" key="7">
    <source>
        <dbReference type="EMBL" id="RNL83676.1"/>
    </source>
</evidence>
<protein>
    <submittedName>
        <fullName evidence="7">L-2-hydroxyglutarate oxidase</fullName>
    </submittedName>
</protein>
<keyword evidence="8" id="KW-1185">Reference proteome</keyword>
<comment type="caution">
    <text evidence="7">The sequence shown here is derived from an EMBL/GenBank/DDBJ whole genome shotgun (WGS) entry which is preliminary data.</text>
</comment>
<evidence type="ECO:0000256" key="4">
    <source>
        <dbReference type="ARBA" id="ARBA00023002"/>
    </source>
</evidence>
<dbReference type="PANTHER" id="PTHR43104:SF2">
    <property type="entry name" value="L-2-HYDROXYGLUTARATE DEHYDROGENASE, MITOCHONDRIAL"/>
    <property type="match status" value="1"/>
</dbReference>
<dbReference type="Gene3D" id="3.30.9.10">
    <property type="entry name" value="D-Amino Acid Oxidase, subunit A, domain 2"/>
    <property type="match status" value="1"/>
</dbReference>
<keyword evidence="4" id="KW-0560">Oxidoreductase</keyword>
<dbReference type="AlphaFoldDB" id="A0A3N0E764"/>
<proteinExistence type="inferred from homology"/>
<dbReference type="PANTHER" id="PTHR43104">
    <property type="entry name" value="L-2-HYDROXYGLUTARATE DEHYDROGENASE, MITOCHONDRIAL"/>
    <property type="match status" value="1"/>
</dbReference>
<dbReference type="Gene3D" id="3.50.50.60">
    <property type="entry name" value="FAD/NAD(P)-binding domain"/>
    <property type="match status" value="1"/>
</dbReference>
<organism evidence="7 8">
    <name type="scientific">Halostreptopolyspora alba</name>
    <dbReference type="NCBI Taxonomy" id="2487137"/>
    <lineage>
        <taxon>Bacteria</taxon>
        <taxon>Bacillati</taxon>
        <taxon>Actinomycetota</taxon>
        <taxon>Actinomycetes</taxon>
        <taxon>Streptosporangiales</taxon>
        <taxon>Nocardiopsidaceae</taxon>
        <taxon>Halostreptopolyspora</taxon>
    </lineage>
</organism>
<dbReference type="NCBIfam" id="NF008726">
    <property type="entry name" value="PRK11728.1"/>
    <property type="match status" value="1"/>
</dbReference>
<dbReference type="EMBL" id="RJMB01000015">
    <property type="protein sequence ID" value="RNL83676.1"/>
    <property type="molecule type" value="Genomic_DNA"/>
</dbReference>
<dbReference type="GO" id="GO:0005737">
    <property type="term" value="C:cytoplasm"/>
    <property type="evidence" value="ECO:0007669"/>
    <property type="project" value="TreeGrafter"/>
</dbReference>
<comment type="cofactor">
    <cofactor evidence="1">
        <name>FAD</name>
        <dbReference type="ChEBI" id="CHEBI:57692"/>
    </cofactor>
</comment>
<name>A0A3N0E764_9ACTN</name>
<accession>A0A3N0E764</accession>
<keyword evidence="2" id="KW-0285">Flavoprotein</keyword>
<dbReference type="Proteomes" id="UP000269198">
    <property type="component" value="Unassembled WGS sequence"/>
</dbReference>
<evidence type="ECO:0000256" key="3">
    <source>
        <dbReference type="ARBA" id="ARBA00022827"/>
    </source>
</evidence>
<comment type="similarity">
    <text evidence="5">Belongs to the L2HGDH family.</text>
</comment>
<reference evidence="7 8" key="1">
    <citation type="submission" date="2018-11" db="EMBL/GenBank/DDBJ databases">
        <title>The genome draft of YIM 96095.</title>
        <authorList>
            <person name="Tang S.-K."/>
            <person name="Chunyu W.-X."/>
            <person name="Feng Y.-Z."/>
        </authorList>
    </citation>
    <scope>NUCLEOTIDE SEQUENCE [LARGE SCALE GENOMIC DNA]</scope>
    <source>
        <strain evidence="7 8">YIM 96095</strain>
    </source>
</reference>
<dbReference type="GO" id="GO:0047545">
    <property type="term" value="F:(S)-2-hydroxyglutarate dehydrogenase activity"/>
    <property type="evidence" value="ECO:0007669"/>
    <property type="project" value="TreeGrafter"/>
</dbReference>
<evidence type="ECO:0000256" key="1">
    <source>
        <dbReference type="ARBA" id="ARBA00001974"/>
    </source>
</evidence>
<evidence type="ECO:0000256" key="5">
    <source>
        <dbReference type="ARBA" id="ARBA00037941"/>
    </source>
</evidence>
<evidence type="ECO:0000259" key="6">
    <source>
        <dbReference type="Pfam" id="PF01266"/>
    </source>
</evidence>
<dbReference type="InterPro" id="IPR006076">
    <property type="entry name" value="FAD-dep_OxRdtase"/>
</dbReference>
<sequence length="408" mass="44318">MLLLVSIERIGIVGGGIVGLALARWITENRPGARVTVLEKEDRVAAHQTGHNSGVVHAGLYYRPGSLKATLCRRGVGLLRDYCAERGLPYEELGKVLVANDSDDSARLDDIEEKAKANGVPGVRRLGPEGLRELEPYVVGVDGLHSPHTAVTDFVAVAESLADDVRRAGGRVRLSTPVIAMRQDAGAAEVLTGDPRGERVKRRFDTLIVCGGLHGDRLARMAGAPRDPRIVAFRGQYHELVPERRHLVNGLVYPVPDPRYPFLGVHLTRHVHGEVMAGPNAILATAREGYRGTDVRRRDLADTLSWPGFWRLARQHWTVGAREMAVSASRAVFAHEARKLIPEITAADLHAAPAGVRAQALTRKGELLDDFAVDTQDRVVCVRNAPSPAATSALAIAEYLGEKVLPTR</sequence>
<evidence type="ECO:0000313" key="8">
    <source>
        <dbReference type="Proteomes" id="UP000269198"/>
    </source>
</evidence>
<gene>
    <name evidence="7" type="ORF">EFW17_15655</name>
</gene>
<feature type="domain" description="FAD dependent oxidoreductase" evidence="6">
    <location>
        <begin position="10"/>
        <end position="402"/>
    </location>
</feature>
<dbReference type="SUPFAM" id="SSF51905">
    <property type="entry name" value="FAD/NAD(P)-binding domain"/>
    <property type="match status" value="1"/>
</dbReference>
<evidence type="ECO:0000256" key="2">
    <source>
        <dbReference type="ARBA" id="ARBA00022630"/>
    </source>
</evidence>
<dbReference type="Pfam" id="PF01266">
    <property type="entry name" value="DAO"/>
    <property type="match status" value="1"/>
</dbReference>
<keyword evidence="3" id="KW-0274">FAD</keyword>
<dbReference type="RefSeq" id="WP_123202137.1">
    <property type="nucleotide sequence ID" value="NZ_RJMB01000015.1"/>
</dbReference>
<dbReference type="InterPro" id="IPR036188">
    <property type="entry name" value="FAD/NAD-bd_sf"/>
</dbReference>
<dbReference type="OrthoDB" id="9801699at2"/>